<keyword evidence="7 9" id="KW-0503">Monooxygenase</keyword>
<evidence type="ECO:0000256" key="9">
    <source>
        <dbReference type="RuleBase" id="RU000461"/>
    </source>
</evidence>
<proteinExistence type="inferred from homology"/>
<evidence type="ECO:0000256" key="3">
    <source>
        <dbReference type="ARBA" id="ARBA00022617"/>
    </source>
</evidence>
<keyword evidence="3 8" id="KW-0349">Heme</keyword>
<comment type="caution">
    <text evidence="10">The sequence shown here is derived from an EMBL/GenBank/DDBJ whole genome shotgun (WGS) entry which is preliminary data.</text>
</comment>
<dbReference type="Gene3D" id="1.10.630.10">
    <property type="entry name" value="Cytochrome P450"/>
    <property type="match status" value="1"/>
</dbReference>
<dbReference type="GO" id="GO:0005506">
    <property type="term" value="F:iron ion binding"/>
    <property type="evidence" value="ECO:0007669"/>
    <property type="project" value="InterPro"/>
</dbReference>
<dbReference type="CDD" id="cd11065">
    <property type="entry name" value="CYP64-like"/>
    <property type="match status" value="1"/>
</dbReference>
<reference evidence="11" key="1">
    <citation type="submission" date="2018-05" db="EMBL/GenBank/DDBJ databases">
        <title>Draft genome sequence of Stemphylium lycopersici strain CIDEFI 213.</title>
        <authorList>
            <person name="Medina R."/>
            <person name="Franco M.E.E."/>
            <person name="Lucentini C.G."/>
            <person name="Saparrat M.C.N."/>
            <person name="Balatti P.A."/>
        </authorList>
    </citation>
    <scope>NUCLEOTIDE SEQUENCE [LARGE SCALE GENOMIC DNA]</scope>
    <source>
        <strain evidence="11">CIDEFI 213</strain>
    </source>
</reference>
<evidence type="ECO:0000256" key="2">
    <source>
        <dbReference type="ARBA" id="ARBA00010617"/>
    </source>
</evidence>
<sequence>MAVTLPAAVLVFVALSTFYVFSRRFVGKSALPLPPGPKGLPIVGNVNDMNTPGMLECHHWLQHKSLYGPISSVTVLGQTFIIINDASIAFELMRDRSAIHSSRPSQVFSSEMVGWRHATAMAPYSAEWKIHRKNITKIASTNVSVSVFDRAQEAESAHFLLNLLESPEKLFDHIRKEAGSVILKITYGYNTVARGSDPLVDLASKTMEQFADATVPGRWSVDIFPFLQLRQCTNQPYQFVKQQMREKRHKPSFLSQSIEDIGADAEMEFIHKWAALALYLGGADTTVSSVMTFFLAMTVFPDVQRKAQEELDRVIGPTRLPVSKDRNQLPYIEAIMKETHRWHLVLPMGLPHFSTEEDTCRGYRIPKGAILMPNNWHFTHDPEVYPDPMVFRPERFLETPAHKPEPDPRNYIFGYGRRICPGRYVADNGLFITIAQTLAVFNIDNYVDEHGKVEVPEVKFEAGAISHPVPYRCSIKPRSKAHEDLIKASEKTYPWEESDAKELESVKW</sequence>
<dbReference type="OrthoDB" id="2789670at2759"/>
<keyword evidence="4 8" id="KW-0479">Metal-binding</keyword>
<evidence type="ECO:0000256" key="7">
    <source>
        <dbReference type="ARBA" id="ARBA00023033"/>
    </source>
</evidence>
<dbReference type="InterPro" id="IPR001128">
    <property type="entry name" value="Cyt_P450"/>
</dbReference>
<evidence type="ECO:0000256" key="5">
    <source>
        <dbReference type="ARBA" id="ARBA00023002"/>
    </source>
</evidence>
<organism evidence="10 11">
    <name type="scientific">Stemphylium lycopersici</name>
    <name type="common">Tomato gray leaf spot disease fungus</name>
    <name type="synonym">Thyrospora lycopersici</name>
    <dbReference type="NCBI Taxonomy" id="183478"/>
    <lineage>
        <taxon>Eukaryota</taxon>
        <taxon>Fungi</taxon>
        <taxon>Dikarya</taxon>
        <taxon>Ascomycota</taxon>
        <taxon>Pezizomycotina</taxon>
        <taxon>Dothideomycetes</taxon>
        <taxon>Pleosporomycetidae</taxon>
        <taxon>Pleosporales</taxon>
        <taxon>Pleosporineae</taxon>
        <taxon>Pleosporaceae</taxon>
        <taxon>Stemphylium</taxon>
    </lineage>
</organism>
<dbReference type="STRING" id="183478.A0A364N5K7"/>
<evidence type="ECO:0000256" key="1">
    <source>
        <dbReference type="ARBA" id="ARBA00001971"/>
    </source>
</evidence>
<dbReference type="Pfam" id="PF00067">
    <property type="entry name" value="p450"/>
    <property type="match status" value="1"/>
</dbReference>
<evidence type="ECO:0000313" key="11">
    <source>
        <dbReference type="Proteomes" id="UP000249619"/>
    </source>
</evidence>
<dbReference type="PRINTS" id="PR00463">
    <property type="entry name" value="EP450I"/>
</dbReference>
<dbReference type="AlphaFoldDB" id="A0A364N5K7"/>
<dbReference type="InterPro" id="IPR002401">
    <property type="entry name" value="Cyt_P450_E_grp-I"/>
</dbReference>
<dbReference type="EMBL" id="QGDH01000048">
    <property type="protein sequence ID" value="RAR12605.1"/>
    <property type="molecule type" value="Genomic_DNA"/>
</dbReference>
<evidence type="ECO:0000256" key="8">
    <source>
        <dbReference type="PIRSR" id="PIRSR602401-1"/>
    </source>
</evidence>
<protein>
    <submittedName>
        <fullName evidence="10">Cytochrome P450</fullName>
    </submittedName>
</protein>
<keyword evidence="5 9" id="KW-0560">Oxidoreductase</keyword>
<keyword evidence="11" id="KW-1185">Reference proteome</keyword>
<comment type="cofactor">
    <cofactor evidence="1 8">
        <name>heme</name>
        <dbReference type="ChEBI" id="CHEBI:30413"/>
    </cofactor>
</comment>
<dbReference type="PROSITE" id="PS00086">
    <property type="entry name" value="CYTOCHROME_P450"/>
    <property type="match status" value="1"/>
</dbReference>
<gene>
    <name evidence="10" type="ORF">DDE83_004002</name>
</gene>
<evidence type="ECO:0000313" key="10">
    <source>
        <dbReference type="EMBL" id="RAR12605.1"/>
    </source>
</evidence>
<dbReference type="PANTHER" id="PTHR46300">
    <property type="entry name" value="P450, PUTATIVE (EUROFUNG)-RELATED-RELATED"/>
    <property type="match status" value="1"/>
</dbReference>
<dbReference type="SUPFAM" id="SSF48264">
    <property type="entry name" value="Cytochrome P450"/>
    <property type="match status" value="1"/>
</dbReference>
<dbReference type="InterPro" id="IPR036396">
    <property type="entry name" value="Cyt_P450_sf"/>
</dbReference>
<evidence type="ECO:0000256" key="6">
    <source>
        <dbReference type="ARBA" id="ARBA00023004"/>
    </source>
</evidence>
<comment type="similarity">
    <text evidence="2 9">Belongs to the cytochrome P450 family.</text>
</comment>
<accession>A0A364N5K7</accession>
<evidence type="ECO:0000256" key="4">
    <source>
        <dbReference type="ARBA" id="ARBA00022723"/>
    </source>
</evidence>
<name>A0A364N5K7_STELY</name>
<dbReference type="PANTHER" id="PTHR46300:SF7">
    <property type="entry name" value="P450, PUTATIVE (EUROFUNG)-RELATED"/>
    <property type="match status" value="1"/>
</dbReference>
<dbReference type="Proteomes" id="UP000249619">
    <property type="component" value="Unassembled WGS sequence"/>
</dbReference>
<keyword evidence="6 8" id="KW-0408">Iron</keyword>
<dbReference type="GO" id="GO:0020037">
    <property type="term" value="F:heme binding"/>
    <property type="evidence" value="ECO:0007669"/>
    <property type="project" value="InterPro"/>
</dbReference>
<dbReference type="InterPro" id="IPR050364">
    <property type="entry name" value="Cytochrome_P450_fung"/>
</dbReference>
<dbReference type="GO" id="GO:0004497">
    <property type="term" value="F:monooxygenase activity"/>
    <property type="evidence" value="ECO:0007669"/>
    <property type="project" value="UniProtKB-KW"/>
</dbReference>
<feature type="binding site" description="axial binding residue" evidence="8">
    <location>
        <position position="420"/>
    </location>
    <ligand>
        <name>heme</name>
        <dbReference type="ChEBI" id="CHEBI:30413"/>
    </ligand>
    <ligandPart>
        <name>Fe</name>
        <dbReference type="ChEBI" id="CHEBI:18248"/>
    </ligandPart>
</feature>
<dbReference type="InterPro" id="IPR017972">
    <property type="entry name" value="Cyt_P450_CS"/>
</dbReference>
<dbReference type="GO" id="GO:0016705">
    <property type="term" value="F:oxidoreductase activity, acting on paired donors, with incorporation or reduction of molecular oxygen"/>
    <property type="evidence" value="ECO:0007669"/>
    <property type="project" value="InterPro"/>
</dbReference>